<reference evidence="1" key="1">
    <citation type="submission" date="2014-09" db="EMBL/GenBank/DDBJ databases">
        <authorList>
            <person name="Magalhaes I.L.F."/>
            <person name="Oliveira U."/>
            <person name="Santos F.R."/>
            <person name="Vidigal T.H.D.A."/>
            <person name="Brescovit A.D."/>
            <person name="Santos A.J."/>
        </authorList>
    </citation>
    <scope>NUCLEOTIDE SEQUENCE</scope>
    <source>
        <tissue evidence="1">Shoot tissue taken approximately 20 cm above the soil surface</tissue>
    </source>
</reference>
<dbReference type="EMBL" id="GBRH01276365">
    <property type="protein sequence ID" value="JAD21530.1"/>
    <property type="molecule type" value="Transcribed_RNA"/>
</dbReference>
<proteinExistence type="predicted"/>
<reference evidence="1" key="2">
    <citation type="journal article" date="2015" name="Data Brief">
        <title>Shoot transcriptome of the giant reed, Arundo donax.</title>
        <authorList>
            <person name="Barrero R.A."/>
            <person name="Guerrero F.D."/>
            <person name="Moolhuijzen P."/>
            <person name="Goolsby J.A."/>
            <person name="Tidwell J."/>
            <person name="Bellgard S.E."/>
            <person name="Bellgard M.I."/>
        </authorList>
    </citation>
    <scope>NUCLEOTIDE SEQUENCE</scope>
    <source>
        <tissue evidence="1">Shoot tissue taken approximately 20 cm above the soil surface</tissue>
    </source>
</reference>
<evidence type="ECO:0000313" key="1">
    <source>
        <dbReference type="EMBL" id="JAD21530.1"/>
    </source>
</evidence>
<organism evidence="1">
    <name type="scientific">Arundo donax</name>
    <name type="common">Giant reed</name>
    <name type="synonym">Donax arundinaceus</name>
    <dbReference type="NCBI Taxonomy" id="35708"/>
    <lineage>
        <taxon>Eukaryota</taxon>
        <taxon>Viridiplantae</taxon>
        <taxon>Streptophyta</taxon>
        <taxon>Embryophyta</taxon>
        <taxon>Tracheophyta</taxon>
        <taxon>Spermatophyta</taxon>
        <taxon>Magnoliopsida</taxon>
        <taxon>Liliopsida</taxon>
        <taxon>Poales</taxon>
        <taxon>Poaceae</taxon>
        <taxon>PACMAD clade</taxon>
        <taxon>Arundinoideae</taxon>
        <taxon>Arundineae</taxon>
        <taxon>Arundo</taxon>
    </lineage>
</organism>
<sequence>MMLLCHSYSDRAFSVLFSFLDISITPARWPKVTDSDI</sequence>
<accession>A0A0A8Y8G6</accession>
<protein>
    <submittedName>
        <fullName evidence="1">Uncharacterized protein</fullName>
    </submittedName>
</protein>
<name>A0A0A8Y8G6_ARUDO</name>
<dbReference type="AlphaFoldDB" id="A0A0A8Y8G6"/>